<sequence length="471" mass="52117">MSIVVDVQGDANGGMAARDVNLSEFSSSMNQDEDINVRLKTAAEGGDIERLYQLISEDSNILGRFDQLPFCETPLHTAAEKGQTHFAMELITLKPSLALKLNSSGFSAMHLALQNNHIRMVRGFMAIDSSLISIKGRGRITPLHHVAQRGDVELLSEFLFACPSSVEDLTIKCETAVHVAVKNHQIEAFKVLLGWVKRVNREEILSWKDEDGNTVFHIAALINQTEVMELLRGTVKVKAKNLDGKTAMDILQTHQSPLFPKARKLLRRAKERLLYGSTMTLARYLSQKPSFIEKQNSLLGLSNLSKKETKQTSDSRNAILVVAVLIVTATYQAGLSPPGGFWQDDSSNPGDDNSHVAGQMTLSFYNALVFYILNGIAFFSSLYVIIILIVGLPMWTVLYGSTAALGIANFASFSNTFPNPDSSAGYIILFLFVFAYPVLTGYIVASPFIQFFVNKRCRHRVDFPASYFTSS</sequence>
<keyword evidence="1" id="KW-0472">Membrane</keyword>
<feature type="transmembrane region" description="Helical" evidence="1">
    <location>
        <begin position="426"/>
        <end position="453"/>
    </location>
</feature>
<dbReference type="AlphaFoldDB" id="A0ABD1BMI8"/>
<name>A0ABD1BMI8_CARAN</name>
<evidence type="ECO:0000313" key="4">
    <source>
        <dbReference type="Proteomes" id="UP001558713"/>
    </source>
</evidence>
<dbReference type="SMART" id="SM00248">
    <property type="entry name" value="ANK"/>
    <property type="match status" value="6"/>
</dbReference>
<feature type="domain" description="PGG" evidence="2">
    <location>
        <begin position="310"/>
        <end position="391"/>
    </location>
</feature>
<dbReference type="InterPro" id="IPR036770">
    <property type="entry name" value="Ankyrin_rpt-contain_sf"/>
</dbReference>
<dbReference type="InterPro" id="IPR002110">
    <property type="entry name" value="Ankyrin_rpt"/>
</dbReference>
<dbReference type="InterPro" id="IPR026961">
    <property type="entry name" value="PGG_dom"/>
</dbReference>
<dbReference type="Proteomes" id="UP001558713">
    <property type="component" value="Unassembled WGS sequence"/>
</dbReference>
<gene>
    <name evidence="3" type="ORF">V5N11_028045</name>
</gene>
<organism evidence="3 4">
    <name type="scientific">Cardamine amara subsp. amara</name>
    <dbReference type="NCBI Taxonomy" id="228776"/>
    <lineage>
        <taxon>Eukaryota</taxon>
        <taxon>Viridiplantae</taxon>
        <taxon>Streptophyta</taxon>
        <taxon>Embryophyta</taxon>
        <taxon>Tracheophyta</taxon>
        <taxon>Spermatophyta</taxon>
        <taxon>Magnoliopsida</taxon>
        <taxon>eudicotyledons</taxon>
        <taxon>Gunneridae</taxon>
        <taxon>Pentapetalae</taxon>
        <taxon>rosids</taxon>
        <taxon>malvids</taxon>
        <taxon>Brassicales</taxon>
        <taxon>Brassicaceae</taxon>
        <taxon>Cardamineae</taxon>
        <taxon>Cardamine</taxon>
    </lineage>
</organism>
<evidence type="ECO:0000259" key="2">
    <source>
        <dbReference type="Pfam" id="PF13962"/>
    </source>
</evidence>
<dbReference type="EMBL" id="JBANAX010000214">
    <property type="protein sequence ID" value="KAL1218334.1"/>
    <property type="molecule type" value="Genomic_DNA"/>
</dbReference>
<evidence type="ECO:0000313" key="3">
    <source>
        <dbReference type="EMBL" id="KAL1218334.1"/>
    </source>
</evidence>
<dbReference type="Pfam" id="PF12796">
    <property type="entry name" value="Ank_2"/>
    <property type="match status" value="1"/>
</dbReference>
<accession>A0ABD1BMI8</accession>
<feature type="transmembrane region" description="Helical" evidence="1">
    <location>
        <begin position="317"/>
        <end position="335"/>
    </location>
</feature>
<comment type="caution">
    <text evidence="3">The sequence shown here is derived from an EMBL/GenBank/DDBJ whole genome shotgun (WGS) entry which is preliminary data.</text>
</comment>
<dbReference type="SUPFAM" id="SSF48403">
    <property type="entry name" value="Ankyrin repeat"/>
    <property type="match status" value="1"/>
</dbReference>
<dbReference type="Pfam" id="PF13962">
    <property type="entry name" value="PGG"/>
    <property type="match status" value="1"/>
</dbReference>
<evidence type="ECO:0000256" key="1">
    <source>
        <dbReference type="SAM" id="Phobius"/>
    </source>
</evidence>
<keyword evidence="1" id="KW-1133">Transmembrane helix</keyword>
<dbReference type="Gene3D" id="1.25.40.20">
    <property type="entry name" value="Ankyrin repeat-containing domain"/>
    <property type="match status" value="1"/>
</dbReference>
<keyword evidence="1" id="KW-0812">Transmembrane</keyword>
<keyword evidence="4" id="KW-1185">Reference proteome</keyword>
<dbReference type="PANTHER" id="PTHR24128:SF107">
    <property type="entry name" value="PGG DOMAIN-CONTAINING PROTEIN"/>
    <property type="match status" value="1"/>
</dbReference>
<reference evidence="3 4" key="1">
    <citation type="submission" date="2024-04" db="EMBL/GenBank/DDBJ databases">
        <title>Genome assembly C_amara_ONT_v2.</title>
        <authorList>
            <person name="Yant L."/>
            <person name="Moore C."/>
            <person name="Slenker M."/>
        </authorList>
    </citation>
    <scope>NUCLEOTIDE SEQUENCE [LARGE SCALE GENOMIC DNA]</scope>
    <source>
        <tissue evidence="3">Leaf</tissue>
    </source>
</reference>
<dbReference type="PANTHER" id="PTHR24128">
    <property type="entry name" value="HOMEOBOX PROTEIN WARIAI"/>
    <property type="match status" value="1"/>
</dbReference>
<protein>
    <submittedName>
        <fullName evidence="3">Ankyrin repeat-containing protein BDA1</fullName>
    </submittedName>
</protein>
<proteinExistence type="predicted"/>